<organism evidence="1 2">
    <name type="scientific">Tepiditoga spiralis</name>
    <dbReference type="NCBI Taxonomy" id="2108365"/>
    <lineage>
        <taxon>Bacteria</taxon>
        <taxon>Thermotogati</taxon>
        <taxon>Thermotogota</taxon>
        <taxon>Thermotogae</taxon>
        <taxon>Petrotogales</taxon>
        <taxon>Petrotogaceae</taxon>
        <taxon>Tepiditoga</taxon>
    </lineage>
</organism>
<name>A0A7G1G914_9BACT</name>
<dbReference type="AlphaFoldDB" id="A0A7G1G914"/>
<dbReference type="EMBL" id="AP018712">
    <property type="protein sequence ID" value="BBE31467.1"/>
    <property type="molecule type" value="Genomic_DNA"/>
</dbReference>
<evidence type="ECO:0000313" key="2">
    <source>
        <dbReference type="Proteomes" id="UP000516361"/>
    </source>
</evidence>
<sequence>MKLVYCPTMTPFASEILKNVSDEVEFIKVPSAAQALSMLKYNEADSVLIGRSAKQRELSEDTKELRLKNGYTLAFKDKEMIYEEELKDLSVLTYLNENDLNDFKDTFKEIKYLSSLKECLKFKLDIPILVDWQDFREDFQLLIPVNDDGKVMKFRAPVLYYKKRTEDILKIKNMFNGENE</sequence>
<accession>A0A7G1G914</accession>
<evidence type="ECO:0008006" key="3">
    <source>
        <dbReference type="Google" id="ProtNLM"/>
    </source>
</evidence>
<dbReference type="KEGG" id="ocy:OSSY52_16080"/>
<keyword evidence="2" id="KW-1185">Reference proteome</keyword>
<protein>
    <recommendedName>
        <fullName evidence="3">LysR substrate-binding domain-containing protein</fullName>
    </recommendedName>
</protein>
<dbReference type="RefSeq" id="WP_190614018.1">
    <property type="nucleotide sequence ID" value="NZ_AP018712.1"/>
</dbReference>
<gene>
    <name evidence="1" type="ORF">OSSY52_16080</name>
</gene>
<dbReference type="InParanoid" id="A0A7G1G914"/>
<evidence type="ECO:0000313" key="1">
    <source>
        <dbReference type="EMBL" id="BBE31467.1"/>
    </source>
</evidence>
<proteinExistence type="predicted"/>
<reference evidence="1 2" key="1">
    <citation type="submission" date="2018-06" db="EMBL/GenBank/DDBJ databases">
        <title>Genome sequencing of Oceanotoga sp. sy52.</title>
        <authorList>
            <person name="Mori K."/>
        </authorList>
    </citation>
    <scope>NUCLEOTIDE SEQUENCE [LARGE SCALE GENOMIC DNA]</scope>
    <source>
        <strain evidence="2">sy52</strain>
    </source>
</reference>
<dbReference type="Proteomes" id="UP000516361">
    <property type="component" value="Chromosome"/>
</dbReference>